<dbReference type="OrthoDB" id="549558at2759"/>
<dbReference type="PANTHER" id="PTHR33116">
    <property type="entry name" value="REVERSE TRANSCRIPTASE ZINC-BINDING DOMAIN-CONTAINING PROTEIN-RELATED-RELATED"/>
    <property type="match status" value="1"/>
</dbReference>
<gene>
    <name evidence="2" type="primary">LOC120110654</name>
</gene>
<reference evidence="2" key="2">
    <citation type="submission" date="2025-08" db="UniProtKB">
        <authorList>
            <consortium name="RefSeq"/>
        </authorList>
    </citation>
    <scope>IDENTIFICATION</scope>
    <source>
        <tissue evidence="2">Young leaves</tissue>
    </source>
</reference>
<protein>
    <submittedName>
        <fullName evidence="2">Uncharacterized protein LOC120110654</fullName>
    </submittedName>
</protein>
<organism evidence="1 2">
    <name type="scientific">Phoenix dactylifera</name>
    <name type="common">Date palm</name>
    <dbReference type="NCBI Taxonomy" id="42345"/>
    <lineage>
        <taxon>Eukaryota</taxon>
        <taxon>Viridiplantae</taxon>
        <taxon>Streptophyta</taxon>
        <taxon>Embryophyta</taxon>
        <taxon>Tracheophyta</taxon>
        <taxon>Spermatophyta</taxon>
        <taxon>Magnoliopsida</taxon>
        <taxon>Liliopsida</taxon>
        <taxon>Arecaceae</taxon>
        <taxon>Coryphoideae</taxon>
        <taxon>Phoeniceae</taxon>
        <taxon>Phoenix</taxon>
    </lineage>
</organism>
<dbReference type="PANTHER" id="PTHR33116:SF78">
    <property type="entry name" value="OS12G0587133 PROTEIN"/>
    <property type="match status" value="1"/>
</dbReference>
<sequence length="571" mass="64915">MIKRHRSRIRAIRGEDGQLSEDPDTIQRILECFFRARWTEQTGSGSPADIQAPLARVSEEDTAALIRPVTESEIREVVWSLKGDKALGSDAYVPPCTRLPTKILAVRLRDILPRLINPEQGAFVGGRSISDNVLIAQEFMFDLGRASNRKSFMGIKLDIERAYNRMGWDFVQQSLQEFVFTQELEVYWPVPGATAISHLLYTDDCLLLVRLTRQAARVIWRILRDYYAVSGQRVNVTNSAICFSSKTRPAVKTSILEILGVGEQEGMLRYPGVSLSGRRLRSRDCSSLELSIRHRLEGWQMHSLSMMGRITLVRSVLSSIPIYLLSNSFIPVVLVRTLEQMFRDFIWGRGRGRRGIHLLAWKVVCQTIRYGGLGVQSLVARWKALVVRHAARFVLESDGMWSSLLRAKYGVLVPAVRAGWHHSLVWREICARAALVLLEVRWAIGDGRSIDVLEDTWVTEQSIGQLPTMVDTSRLAGYRVSDLMDPGGGRWQEGLIRETFGEHLAEMVLALPVPFRERSDRMVLMPTGRSQVRARDLQALVSREPARRIEGGWIWRLRIHPRVAIFLWKVA</sequence>
<name>A0A8B9A8W9_PHODC</name>
<dbReference type="RefSeq" id="XP_038982162.1">
    <property type="nucleotide sequence ID" value="XM_039126234.1"/>
</dbReference>
<dbReference type="Proteomes" id="UP000228380">
    <property type="component" value="Chromosome 4"/>
</dbReference>
<dbReference type="GeneID" id="120110654"/>
<proteinExistence type="predicted"/>
<keyword evidence="1" id="KW-1185">Reference proteome</keyword>
<dbReference type="KEGG" id="pda:120110654"/>
<evidence type="ECO:0000313" key="1">
    <source>
        <dbReference type="Proteomes" id="UP000228380"/>
    </source>
</evidence>
<evidence type="ECO:0000313" key="2">
    <source>
        <dbReference type="RefSeq" id="XP_038982162.1"/>
    </source>
</evidence>
<accession>A0A8B9A8W9</accession>
<reference evidence="1" key="1">
    <citation type="journal article" date="2019" name="Nat. Commun.">
        <title>Genome-wide association mapping of date palm fruit traits.</title>
        <authorList>
            <person name="Hazzouri K.M."/>
            <person name="Gros-Balthazard M."/>
            <person name="Flowers J.M."/>
            <person name="Copetti D."/>
            <person name="Lemansour A."/>
            <person name="Lebrun M."/>
            <person name="Masmoudi K."/>
            <person name="Ferrand S."/>
            <person name="Dhar M.I."/>
            <person name="Fresquez Z.A."/>
            <person name="Rosas U."/>
            <person name="Zhang J."/>
            <person name="Talag J."/>
            <person name="Lee S."/>
            <person name="Kudrna D."/>
            <person name="Powell R.F."/>
            <person name="Leitch I.J."/>
            <person name="Krueger R.R."/>
            <person name="Wing R.A."/>
            <person name="Amiri K.M.A."/>
            <person name="Purugganan M.D."/>
        </authorList>
    </citation>
    <scope>NUCLEOTIDE SEQUENCE [LARGE SCALE GENOMIC DNA]</scope>
    <source>
        <strain evidence="1">cv. Khalas</strain>
    </source>
</reference>
<dbReference type="AlphaFoldDB" id="A0A8B9A8W9"/>